<evidence type="ECO:0000313" key="1">
    <source>
        <dbReference type="EMBL" id="KUG24889.1"/>
    </source>
</evidence>
<organism evidence="1">
    <name type="scientific">hydrocarbon metagenome</name>
    <dbReference type="NCBI Taxonomy" id="938273"/>
    <lineage>
        <taxon>unclassified sequences</taxon>
        <taxon>metagenomes</taxon>
        <taxon>ecological metagenomes</taxon>
    </lineage>
</organism>
<protein>
    <recommendedName>
        <fullName evidence="2">Outer membrane protein beta-barrel domain-containing protein</fullName>
    </recommendedName>
</protein>
<gene>
    <name evidence="1" type="ORF">ASZ90_005291</name>
</gene>
<evidence type="ECO:0008006" key="2">
    <source>
        <dbReference type="Google" id="ProtNLM"/>
    </source>
</evidence>
<dbReference type="InterPro" id="IPR011250">
    <property type="entry name" value="OMP/PagP_B-barrel"/>
</dbReference>
<dbReference type="AlphaFoldDB" id="A0A0W8FVR3"/>
<dbReference type="Gene3D" id="2.40.160.20">
    <property type="match status" value="1"/>
</dbReference>
<sequence length="153" mass="16448">MEVKGVSATFGFQIGYAIAKNLNAFGEVSGFTITNPDFEVNGKTIETDETKSSSFGFGGGLTYYIMPLNFYFTASVLASKVRIEYTKGSVKYEGETDMGIGVFAGVGKEWWIADDWALGACAFFSYANVPDKGSSDITIACTTFGIAFSATFQ</sequence>
<reference evidence="1" key="1">
    <citation type="journal article" date="2015" name="Proc. Natl. Acad. Sci. U.S.A.">
        <title>Networks of energetic and metabolic interactions define dynamics in microbial communities.</title>
        <authorList>
            <person name="Embree M."/>
            <person name="Liu J.K."/>
            <person name="Al-Bassam M.M."/>
            <person name="Zengler K."/>
        </authorList>
    </citation>
    <scope>NUCLEOTIDE SEQUENCE</scope>
</reference>
<dbReference type="SUPFAM" id="SSF56925">
    <property type="entry name" value="OMPA-like"/>
    <property type="match status" value="1"/>
</dbReference>
<accession>A0A0W8FVR3</accession>
<proteinExistence type="predicted"/>
<name>A0A0W8FVR3_9ZZZZ</name>
<comment type="caution">
    <text evidence="1">The sequence shown here is derived from an EMBL/GenBank/DDBJ whole genome shotgun (WGS) entry which is preliminary data.</text>
</comment>
<dbReference type="EMBL" id="LNQE01000803">
    <property type="protein sequence ID" value="KUG24889.1"/>
    <property type="molecule type" value="Genomic_DNA"/>
</dbReference>